<comment type="caution">
    <text evidence="1">The sequence shown here is derived from an EMBL/GenBank/DDBJ whole genome shotgun (WGS) entry which is preliminary data.</text>
</comment>
<gene>
    <name evidence="1" type="ORF">GLW05_17905</name>
</gene>
<sequence length="129" mass="14961">MRASFETRNVQYEINNWGYERNGHFTMAQVELKELKLGQPAEFEVTMGENKRIIRTDDVMNIEACPPQFKKEMSKDFQAFKLKIYKDNKKPFIVTKIGFEEEVLKWAADYFGVSSKQVAVMPIEGGLAQ</sequence>
<reference evidence="1 2" key="1">
    <citation type="submission" date="2019-11" db="EMBL/GenBank/DDBJ databases">
        <title>Genome sequences of 17 halophilic strains isolated from different environments.</title>
        <authorList>
            <person name="Furrow R.E."/>
        </authorList>
    </citation>
    <scope>NUCLEOTIDE SEQUENCE [LARGE SCALE GENOMIC DNA]</scope>
    <source>
        <strain evidence="1 2">22514_16_FS</strain>
    </source>
</reference>
<protein>
    <submittedName>
        <fullName evidence="1">Uncharacterized protein</fullName>
    </submittedName>
</protein>
<dbReference type="OrthoDB" id="2884065at2"/>
<proteinExistence type="predicted"/>
<name>A0A6I5A5D4_9BACI</name>
<accession>A0A6I5A5D4</accession>
<dbReference type="AlphaFoldDB" id="A0A6I5A5D4"/>
<dbReference type="RefSeq" id="WP_160850415.1">
    <property type="nucleotide sequence ID" value="NZ_WMEQ01000017.1"/>
</dbReference>
<evidence type="ECO:0000313" key="2">
    <source>
        <dbReference type="Proteomes" id="UP000468638"/>
    </source>
</evidence>
<organism evidence="1 2">
    <name type="scientific">Pontibacillus yanchengensis</name>
    <dbReference type="NCBI Taxonomy" id="462910"/>
    <lineage>
        <taxon>Bacteria</taxon>
        <taxon>Bacillati</taxon>
        <taxon>Bacillota</taxon>
        <taxon>Bacilli</taxon>
        <taxon>Bacillales</taxon>
        <taxon>Bacillaceae</taxon>
        <taxon>Pontibacillus</taxon>
    </lineage>
</organism>
<dbReference type="Proteomes" id="UP000468638">
    <property type="component" value="Unassembled WGS sequence"/>
</dbReference>
<evidence type="ECO:0000313" key="1">
    <source>
        <dbReference type="EMBL" id="MYL35458.1"/>
    </source>
</evidence>
<dbReference type="EMBL" id="WMEQ01000017">
    <property type="protein sequence ID" value="MYL35458.1"/>
    <property type="molecule type" value="Genomic_DNA"/>
</dbReference>